<dbReference type="AlphaFoldDB" id="A0A5E6MGR5"/>
<accession>A0A5E6MGR5</accession>
<dbReference type="EMBL" id="LR700639">
    <property type="protein sequence ID" value="VVM11831.1"/>
    <property type="molecule type" value="Genomic_DNA"/>
</dbReference>
<protein>
    <submittedName>
        <fullName evidence="1">Uncharacterized protein</fullName>
    </submittedName>
</protein>
<evidence type="ECO:0000313" key="1">
    <source>
        <dbReference type="EMBL" id="VVM11831.1"/>
    </source>
</evidence>
<organism evidence="1">
    <name type="scientific">Pseudomonas fluorescens</name>
    <dbReference type="NCBI Taxonomy" id="294"/>
    <lineage>
        <taxon>Bacteria</taxon>
        <taxon>Pseudomonadati</taxon>
        <taxon>Pseudomonadota</taxon>
        <taxon>Gammaproteobacteria</taxon>
        <taxon>Pseudomonadales</taxon>
        <taxon>Pseudomonadaceae</taxon>
        <taxon>Pseudomonas</taxon>
    </lineage>
</organism>
<name>A0A5E6MGR5_PSEFL</name>
<sequence>MNYLEEEIDHALNTLCISSKKLDSTEIATLIHSLTKKFFRLESTLLDPVELNAKSTEHNPNFWQEIQYRVSEENLVLLVCDSAYRAWKIHDAQDIAAVLGETIGYTFWITDNNLTFLLHMDDHDCVIWA</sequence>
<reference evidence="1" key="1">
    <citation type="submission" date="2019-09" db="EMBL/GenBank/DDBJ databases">
        <authorList>
            <person name="Chandra G."/>
            <person name="Truman W A."/>
        </authorList>
    </citation>
    <scope>NUCLEOTIDE SEQUENCE</scope>
    <source>
        <strain evidence="1">PS683</strain>
    </source>
</reference>
<gene>
    <name evidence="1" type="ORF">PS683_00105</name>
</gene>
<proteinExistence type="predicted"/>